<gene>
    <name evidence="2" type="ORF">ACK2TP_00640</name>
</gene>
<name>A0ABW9KGG4_9BACT</name>
<dbReference type="InterPro" id="IPR018648">
    <property type="entry name" value="DUF2076"/>
</dbReference>
<protein>
    <submittedName>
        <fullName evidence="2">DUF2076 domain-containing protein</fullName>
    </submittedName>
</protein>
<sequence>MTPQEQEMLDGLIGRVRNAQITTKDADADRRIQEALGRDPNALYILCQTVLLQGYALEQAQKQLAVLKYQAAQATQQPQHEPTFLEKIFGKSDPEPDKQQASGPGGSQAAYGTPVYNNPQQSGQPPYGQPQYGGPQYGSPQYGGQPPAGYPAYPAQPGYGQPGYGQPSGAYPVSSGGGGFLQGALQTAAGVALGEMAFQSVESLFRGFGHAAGYGSDRAMGFGDVNAGNNDTDYGQGGGFFSREQAENGVNDQLSPDIEDRRGDSASGFADTGDRGSADGFVGGDDSATDNGYDVDNSVLEADGSDFSDGGSDFDSGDGGFDDGGFSDNS</sequence>
<dbReference type="EMBL" id="JBJYXY010000001">
    <property type="protein sequence ID" value="MFN2974258.1"/>
    <property type="molecule type" value="Genomic_DNA"/>
</dbReference>
<evidence type="ECO:0000256" key="1">
    <source>
        <dbReference type="SAM" id="MobiDB-lite"/>
    </source>
</evidence>
<dbReference type="RefSeq" id="WP_263414172.1">
    <property type="nucleotide sequence ID" value="NZ_BAABBH010000001.1"/>
</dbReference>
<feature type="compositionally biased region" description="Low complexity" evidence="1">
    <location>
        <begin position="305"/>
        <end position="314"/>
    </location>
</feature>
<comment type="caution">
    <text evidence="2">The sequence shown here is derived from an EMBL/GenBank/DDBJ whole genome shotgun (WGS) entry which is preliminary data.</text>
</comment>
<evidence type="ECO:0000313" key="2">
    <source>
        <dbReference type="EMBL" id="MFN2974258.1"/>
    </source>
</evidence>
<dbReference type="Proteomes" id="UP001634747">
    <property type="component" value="Unassembled WGS sequence"/>
</dbReference>
<accession>A0ABW9KGG4</accession>
<feature type="region of interest" description="Disordered" evidence="1">
    <location>
        <begin position="88"/>
        <end position="167"/>
    </location>
</feature>
<evidence type="ECO:0000313" key="3">
    <source>
        <dbReference type="Proteomes" id="UP001634747"/>
    </source>
</evidence>
<feature type="region of interest" description="Disordered" evidence="1">
    <location>
        <begin position="226"/>
        <end position="330"/>
    </location>
</feature>
<dbReference type="Pfam" id="PF09849">
    <property type="entry name" value="DUF2076"/>
    <property type="match status" value="2"/>
</dbReference>
<feature type="compositionally biased region" description="Low complexity" evidence="1">
    <location>
        <begin position="119"/>
        <end position="167"/>
    </location>
</feature>
<organism evidence="2 3">
    <name type="scientific">Terriglobus aquaticus</name>
    <dbReference type="NCBI Taxonomy" id="940139"/>
    <lineage>
        <taxon>Bacteria</taxon>
        <taxon>Pseudomonadati</taxon>
        <taxon>Acidobacteriota</taxon>
        <taxon>Terriglobia</taxon>
        <taxon>Terriglobales</taxon>
        <taxon>Acidobacteriaceae</taxon>
        <taxon>Terriglobus</taxon>
    </lineage>
</organism>
<keyword evidence="3" id="KW-1185">Reference proteome</keyword>
<proteinExistence type="predicted"/>
<feature type="compositionally biased region" description="Basic and acidic residues" evidence="1">
    <location>
        <begin position="88"/>
        <end position="98"/>
    </location>
</feature>
<reference evidence="2 3" key="1">
    <citation type="submission" date="2024-12" db="EMBL/GenBank/DDBJ databases">
        <authorList>
            <person name="Lee Y."/>
        </authorList>
    </citation>
    <scope>NUCLEOTIDE SEQUENCE [LARGE SCALE GENOMIC DNA]</scope>
    <source>
        <strain evidence="2 3">03SUJ4</strain>
    </source>
</reference>